<dbReference type="EMBL" id="JAIRBB010000019">
    <property type="protein sequence ID" value="MCG2432095.1"/>
    <property type="molecule type" value="Genomic_DNA"/>
</dbReference>
<dbReference type="AlphaFoldDB" id="A0A9X1R2T1"/>
<feature type="signal peptide" evidence="1">
    <location>
        <begin position="1"/>
        <end position="19"/>
    </location>
</feature>
<reference evidence="2" key="1">
    <citation type="submission" date="2021-09" db="EMBL/GenBank/DDBJ databases">
        <title>Genome of Aequorivita sp. strain F64183.</title>
        <authorList>
            <person name="Wang Y."/>
        </authorList>
    </citation>
    <scope>NUCLEOTIDE SEQUENCE</scope>
    <source>
        <strain evidence="2">F64183</strain>
    </source>
</reference>
<name>A0A9X1R2T1_9FLAO</name>
<sequence length="211" mass="23781">MIKNTVFLLCFCFTYFAYSQVGIGTDTPTPGYELDVDGAALIQNHLKLENLESVNTENSNLNLLLRKSNSNPPGEVAKLDVKSISVAPVNIIDYRFHNLRRDNVNNVDLQYDASKYIVGIANFKYEGQPIVKGQSGSNYTRLGYFVSRTFIQNGTWHLEIRNRKRNNYNNNSIEYSVSVIVFDRKYFKELPPIVVNLYGLSVGAANAPIGI</sequence>
<evidence type="ECO:0000256" key="1">
    <source>
        <dbReference type="SAM" id="SignalP"/>
    </source>
</evidence>
<dbReference type="Proteomes" id="UP001139462">
    <property type="component" value="Unassembled WGS sequence"/>
</dbReference>
<accession>A0A9X1R2T1</accession>
<keyword evidence="3" id="KW-1185">Reference proteome</keyword>
<evidence type="ECO:0000313" key="3">
    <source>
        <dbReference type="Proteomes" id="UP001139462"/>
    </source>
</evidence>
<proteinExistence type="predicted"/>
<organism evidence="2 3">
    <name type="scientific">Aequorivita xiaoshiensis</name>
    <dbReference type="NCBI Taxonomy" id="2874476"/>
    <lineage>
        <taxon>Bacteria</taxon>
        <taxon>Pseudomonadati</taxon>
        <taxon>Bacteroidota</taxon>
        <taxon>Flavobacteriia</taxon>
        <taxon>Flavobacteriales</taxon>
        <taxon>Flavobacteriaceae</taxon>
        <taxon>Aequorivita</taxon>
    </lineage>
</organism>
<evidence type="ECO:0000313" key="2">
    <source>
        <dbReference type="EMBL" id="MCG2432095.1"/>
    </source>
</evidence>
<keyword evidence="1" id="KW-0732">Signal</keyword>
<gene>
    <name evidence="2" type="ORF">K8344_13290</name>
</gene>
<protein>
    <submittedName>
        <fullName evidence="2">Uncharacterized protein</fullName>
    </submittedName>
</protein>
<feature type="chain" id="PRO_5040979629" evidence="1">
    <location>
        <begin position="20"/>
        <end position="211"/>
    </location>
</feature>
<dbReference type="RefSeq" id="WP_237609163.1">
    <property type="nucleotide sequence ID" value="NZ_JAIRBB010000019.1"/>
</dbReference>
<comment type="caution">
    <text evidence="2">The sequence shown here is derived from an EMBL/GenBank/DDBJ whole genome shotgun (WGS) entry which is preliminary data.</text>
</comment>